<reference evidence="2" key="1">
    <citation type="submission" date="2014-11" db="EMBL/GenBank/DDBJ databases">
        <authorList>
            <person name="Amaro Gonzalez C."/>
        </authorList>
    </citation>
    <scope>NUCLEOTIDE SEQUENCE</scope>
</reference>
<reference evidence="2" key="2">
    <citation type="journal article" date="2015" name="Fish Shellfish Immunol.">
        <title>Early steps in the European eel (Anguilla anguilla)-Vibrio vulnificus interaction in the gills: Role of the RtxA13 toxin.</title>
        <authorList>
            <person name="Callol A."/>
            <person name="Pajuelo D."/>
            <person name="Ebbesson L."/>
            <person name="Teles M."/>
            <person name="MacKenzie S."/>
            <person name="Amaro C."/>
        </authorList>
    </citation>
    <scope>NUCLEOTIDE SEQUENCE</scope>
</reference>
<dbReference type="EMBL" id="GBXM01035634">
    <property type="protein sequence ID" value="JAH72943.1"/>
    <property type="molecule type" value="Transcribed_RNA"/>
</dbReference>
<evidence type="ECO:0000256" key="1">
    <source>
        <dbReference type="SAM" id="MobiDB-lite"/>
    </source>
</evidence>
<protein>
    <submittedName>
        <fullName evidence="2">Uncharacterized protein</fullName>
    </submittedName>
</protein>
<dbReference type="EMBL" id="GBXM01041320">
    <property type="protein sequence ID" value="JAH67257.1"/>
    <property type="molecule type" value="Transcribed_RNA"/>
</dbReference>
<feature type="region of interest" description="Disordered" evidence="1">
    <location>
        <begin position="1"/>
        <end position="63"/>
    </location>
</feature>
<feature type="compositionally biased region" description="Polar residues" evidence="1">
    <location>
        <begin position="47"/>
        <end position="63"/>
    </location>
</feature>
<evidence type="ECO:0000313" key="2">
    <source>
        <dbReference type="EMBL" id="JAH72943.1"/>
    </source>
</evidence>
<accession>A0A0E9V6S8</accession>
<proteinExistence type="predicted"/>
<name>A0A0E9V6S8_ANGAN</name>
<dbReference type="AlphaFoldDB" id="A0A0E9V6S8"/>
<organism evidence="2">
    <name type="scientific">Anguilla anguilla</name>
    <name type="common">European freshwater eel</name>
    <name type="synonym">Muraena anguilla</name>
    <dbReference type="NCBI Taxonomy" id="7936"/>
    <lineage>
        <taxon>Eukaryota</taxon>
        <taxon>Metazoa</taxon>
        <taxon>Chordata</taxon>
        <taxon>Craniata</taxon>
        <taxon>Vertebrata</taxon>
        <taxon>Euteleostomi</taxon>
        <taxon>Actinopterygii</taxon>
        <taxon>Neopterygii</taxon>
        <taxon>Teleostei</taxon>
        <taxon>Anguilliformes</taxon>
        <taxon>Anguillidae</taxon>
        <taxon>Anguilla</taxon>
    </lineage>
</organism>
<sequence>MCPPTVMTEQRSFEPETKRRRKKGRRNNAMPAETVSFPQEWDAGPSYNEQNNPYSLSRGNNAD</sequence>